<reference evidence="2" key="1">
    <citation type="journal article" date="2014" name="J. Antimicrob. Chemother.">
        <title>IMP-45-producing multidrug-resistant Pseudomonas aeruginosa of canine origin.</title>
        <authorList>
            <person name="Wang Y."/>
            <person name="Wang X."/>
            <person name="Schwarz S."/>
            <person name="Zhang R."/>
            <person name="Lei L."/>
            <person name="Liu X."/>
            <person name="Lin D."/>
            <person name="Shen J."/>
        </authorList>
    </citation>
    <scope>NUCLEOTIDE SEQUENCE</scope>
    <source>
        <strain evidence="2">M140A</strain>
    </source>
</reference>
<accession>A0A060A9L3</accession>
<feature type="region of interest" description="Disordered" evidence="1">
    <location>
        <begin position="54"/>
        <end position="73"/>
    </location>
</feature>
<dbReference type="AlphaFoldDB" id="A0A060A9L3"/>
<feature type="compositionally biased region" description="Basic and acidic residues" evidence="1">
    <location>
        <begin position="12"/>
        <end position="34"/>
    </location>
</feature>
<evidence type="ECO:0000313" key="2">
    <source>
        <dbReference type="EMBL" id="AIA58915.1"/>
    </source>
</evidence>
<feature type="region of interest" description="Disordered" evidence="1">
    <location>
        <begin position="1"/>
        <end position="34"/>
    </location>
</feature>
<organism evidence="2">
    <name type="scientific">Pseudomonas aeruginosa</name>
    <dbReference type="NCBI Taxonomy" id="287"/>
    <lineage>
        <taxon>Bacteria</taxon>
        <taxon>Pseudomonadati</taxon>
        <taxon>Pseudomonadota</taxon>
        <taxon>Gammaproteobacteria</taxon>
        <taxon>Pseudomonadales</taxon>
        <taxon>Pseudomonadaceae</taxon>
        <taxon>Pseudomonas</taxon>
    </lineage>
</organism>
<protein>
    <submittedName>
        <fullName evidence="2">Uncharacterized protein</fullName>
    </submittedName>
</protein>
<evidence type="ECO:0000256" key="1">
    <source>
        <dbReference type="SAM" id="MobiDB-lite"/>
    </source>
</evidence>
<name>A0A060A9L3_PSEAI</name>
<dbReference type="EMBL" id="KJ510410">
    <property type="protein sequence ID" value="AIA58915.1"/>
    <property type="molecule type" value="Genomic_DNA"/>
</dbReference>
<proteinExistence type="predicted"/>
<sequence length="241" mass="26137">MDVRQGNARLGRRADRPDIRGDLRPEIRAPSRELQRRHRRLLHLVGRGSRVLARRPQGGGRISAQARGATDTCGPGCQLRADRGLPPCRANAGVRQAAARLPPEPAWPIRAARIHPRRHFQSRLGSNLHRRTPRTRNLTSVRASRSMSGWDGPVASRSLAVRPRCLGCARGCRYPPLPSSTLDNAAAVIAADARAGLFGPVRLARPSACLGEISGGRINGGASPPFVRVKAEDSSLKNIRL</sequence>